<dbReference type="AlphaFoldDB" id="A0A0P1AVP8"/>
<evidence type="ECO:0000313" key="4">
    <source>
        <dbReference type="Proteomes" id="UP000054928"/>
    </source>
</evidence>
<dbReference type="EMBL" id="CCYD01002047">
    <property type="protein sequence ID" value="CEG46285.1"/>
    <property type="molecule type" value="Genomic_DNA"/>
</dbReference>
<feature type="coiled-coil region" evidence="1">
    <location>
        <begin position="33"/>
        <end position="88"/>
    </location>
</feature>
<dbReference type="GeneID" id="36397750"/>
<dbReference type="STRING" id="4781.A0A0P1AVP8"/>
<evidence type="ECO:0000313" key="3">
    <source>
        <dbReference type="EMBL" id="CEG46285.1"/>
    </source>
</evidence>
<keyword evidence="1" id="KW-0175">Coiled coil</keyword>
<accession>A0A0P1AVP8</accession>
<name>A0A0P1AVP8_PLAHL</name>
<sequence length="512" mass="58139">MEMTQKQTRENHLLEPKNMQRGGILEGQANQHIEDQNTIIDKLHRKLAIHEQNELKAAQTIDMLTRQVEALQVTTARAEEAQRNAEADYILRHFVGNEDDTANGSGSASKERQFELAHMAKLQALTRVSELQIEVTLIRDVAEALSRELQDVKDAKSELEDEFQKTVRLKSEVQYELQQLKDASEMSCLREPNVKTVESAVADDQMISMPSVCQKLVTTLKAQVKTLADDKKKLNEAISCCQQAADSRFKALVKDQQKIEAENYQLRTDLTRLRQNTKDIRLEFRKLEEDSTDGSLAVEELMHVLQTQALQKELTCRIHDIEQKVAVLADTEARNKSLVVERSELLKQLKAERCHSSELAHSNKILKTATETALNQLREVESELCAISSDRDSSVKQHENVATLARRVITELKRQQAESMDAAVASMQIYHLTSSLRTHLQHLRALRKTYDNNLLSGNSESESDSDSEIITFTKYEELLVEDTMQIQSGCLKKDTTSMYAKALVHQSPQQKC</sequence>
<dbReference type="Proteomes" id="UP000054928">
    <property type="component" value="Unassembled WGS sequence"/>
</dbReference>
<dbReference type="OrthoDB" id="159008at2759"/>
<evidence type="ECO:0000256" key="2">
    <source>
        <dbReference type="SAM" id="MobiDB-lite"/>
    </source>
</evidence>
<feature type="coiled-coil region" evidence="1">
    <location>
        <begin position="142"/>
        <end position="169"/>
    </location>
</feature>
<keyword evidence="4" id="KW-1185">Reference proteome</keyword>
<reference evidence="4" key="1">
    <citation type="submission" date="2014-09" db="EMBL/GenBank/DDBJ databases">
        <authorList>
            <person name="Sharma Rahul"/>
            <person name="Thines Marco"/>
        </authorList>
    </citation>
    <scope>NUCLEOTIDE SEQUENCE [LARGE SCALE GENOMIC DNA]</scope>
</reference>
<evidence type="ECO:0000256" key="1">
    <source>
        <dbReference type="SAM" id="Coils"/>
    </source>
</evidence>
<dbReference type="RefSeq" id="XP_024582654.1">
    <property type="nucleotide sequence ID" value="XM_024717125.1"/>
</dbReference>
<protein>
    <submittedName>
        <fullName evidence="3">Uncharacterized protein</fullName>
    </submittedName>
</protein>
<feature type="region of interest" description="Disordered" evidence="2">
    <location>
        <begin position="1"/>
        <end position="23"/>
    </location>
</feature>
<organism evidence="3 4">
    <name type="scientific">Plasmopara halstedii</name>
    <name type="common">Downy mildew of sunflower</name>
    <dbReference type="NCBI Taxonomy" id="4781"/>
    <lineage>
        <taxon>Eukaryota</taxon>
        <taxon>Sar</taxon>
        <taxon>Stramenopiles</taxon>
        <taxon>Oomycota</taxon>
        <taxon>Peronosporomycetes</taxon>
        <taxon>Peronosporales</taxon>
        <taxon>Peronosporaceae</taxon>
        <taxon>Plasmopara</taxon>
    </lineage>
</organism>
<proteinExistence type="predicted"/>